<organism evidence="1">
    <name type="scientific">Rhizophora mucronata</name>
    <name type="common">Asiatic mangrove</name>
    <dbReference type="NCBI Taxonomy" id="61149"/>
    <lineage>
        <taxon>Eukaryota</taxon>
        <taxon>Viridiplantae</taxon>
        <taxon>Streptophyta</taxon>
        <taxon>Embryophyta</taxon>
        <taxon>Tracheophyta</taxon>
        <taxon>Spermatophyta</taxon>
        <taxon>Magnoliopsida</taxon>
        <taxon>eudicotyledons</taxon>
        <taxon>Gunneridae</taxon>
        <taxon>Pentapetalae</taxon>
        <taxon>rosids</taxon>
        <taxon>fabids</taxon>
        <taxon>Malpighiales</taxon>
        <taxon>Rhizophoraceae</taxon>
        <taxon>Rhizophora</taxon>
    </lineage>
</organism>
<protein>
    <submittedName>
        <fullName evidence="1">Uncharacterized protein</fullName>
    </submittedName>
</protein>
<proteinExistence type="predicted"/>
<name>A0A2P2P9F6_RHIMU</name>
<reference evidence="1" key="1">
    <citation type="submission" date="2018-02" db="EMBL/GenBank/DDBJ databases">
        <title>Rhizophora mucronata_Transcriptome.</title>
        <authorList>
            <person name="Meera S.P."/>
            <person name="Sreeshan A."/>
            <person name="Augustine A."/>
        </authorList>
    </citation>
    <scope>NUCLEOTIDE SEQUENCE</scope>
    <source>
        <tissue evidence="1">Leaf</tissue>
    </source>
</reference>
<dbReference type="EMBL" id="GGEC01070900">
    <property type="protein sequence ID" value="MBX51384.1"/>
    <property type="molecule type" value="Transcribed_RNA"/>
</dbReference>
<sequence length="52" mass="6013">MELFNIFFSSNIFLSVQTGNTKYNLSSHFHSNQMCNLHIKQCQIACGHNNHI</sequence>
<dbReference type="AlphaFoldDB" id="A0A2P2P9F6"/>
<evidence type="ECO:0000313" key="1">
    <source>
        <dbReference type="EMBL" id="MBX51384.1"/>
    </source>
</evidence>
<accession>A0A2P2P9F6</accession>